<dbReference type="AlphaFoldDB" id="A0AAD9YXS1"/>
<feature type="transmembrane region" description="Helical" evidence="1">
    <location>
        <begin position="165"/>
        <end position="184"/>
    </location>
</feature>
<gene>
    <name evidence="2" type="ORF">OEA41_009778</name>
</gene>
<keyword evidence="1" id="KW-1133">Transmembrane helix</keyword>
<feature type="transmembrane region" description="Helical" evidence="1">
    <location>
        <begin position="671"/>
        <end position="692"/>
    </location>
</feature>
<proteinExistence type="predicted"/>
<reference evidence="2" key="1">
    <citation type="submission" date="2022-11" db="EMBL/GenBank/DDBJ databases">
        <title>Chromosomal genome sequence assembly and mating type (MAT) locus characterization of the leprose asexual lichenized fungus Lepraria neglecta (Nyl.) Erichsen.</title>
        <authorList>
            <person name="Allen J.L."/>
            <person name="Pfeffer B."/>
        </authorList>
    </citation>
    <scope>NUCLEOTIDE SEQUENCE</scope>
    <source>
        <strain evidence="2">Allen 5258</strain>
    </source>
</reference>
<evidence type="ECO:0000313" key="3">
    <source>
        <dbReference type="Proteomes" id="UP001276659"/>
    </source>
</evidence>
<keyword evidence="3" id="KW-1185">Reference proteome</keyword>
<feature type="transmembrane region" description="Helical" evidence="1">
    <location>
        <begin position="204"/>
        <end position="221"/>
    </location>
</feature>
<keyword evidence="1" id="KW-0472">Membrane</keyword>
<dbReference type="Proteomes" id="UP001276659">
    <property type="component" value="Unassembled WGS sequence"/>
</dbReference>
<feature type="transmembrane region" description="Helical" evidence="1">
    <location>
        <begin position="85"/>
        <end position="108"/>
    </location>
</feature>
<protein>
    <submittedName>
        <fullName evidence="2">Uncharacterized protein</fullName>
    </submittedName>
</protein>
<accession>A0AAD9YXS1</accession>
<comment type="caution">
    <text evidence="2">The sequence shown here is derived from an EMBL/GenBank/DDBJ whole genome shotgun (WGS) entry which is preliminary data.</text>
</comment>
<keyword evidence="1" id="KW-0812">Transmembrane</keyword>
<evidence type="ECO:0000256" key="1">
    <source>
        <dbReference type="SAM" id="Phobius"/>
    </source>
</evidence>
<dbReference type="EMBL" id="JASNWA010000011">
    <property type="protein sequence ID" value="KAK3166653.1"/>
    <property type="molecule type" value="Genomic_DNA"/>
</dbReference>
<evidence type="ECO:0000313" key="2">
    <source>
        <dbReference type="EMBL" id="KAK3166653.1"/>
    </source>
</evidence>
<name>A0AAD9YXS1_9LECA</name>
<sequence>MDWLRSFLTKRPYTNHIPLLQQNTEPPLLTATNGDSPGQQPAFRTRAQRLFHSLGISIVYHTYYEIRHSGRAVQELEKIAIKKDFWTACLVSSIHIVPIAAALVLVVLNWKGYYIGGELAGAVGQDDAKFIGLQFAAKLHELTISASLTAVIFSYIRHELVTASGLPFGAIVAGLQFHDISYLWSMEFWGAIRASWRRKRDKTALILLIITCAGLSVSAGPSSATLMRPRLDYWPAGGTDFWIALPQDGLYSTNASASQVPTSCMNDTGDLSCPSGGWQALAQDYMSFYQAIRRFGYLPDIVQVPGDRAIRALRGFHRSPNFQFSGSTTQATIGTSSVADALVETGRLWAFAVYNLRAKFHERFWSRLDVTYSVRAQQPIVHARCAAYNASTYTLGIKASESTMAVYDLSDQDHLNSQGDFGALVYNYTDNEPVRSLVQNVFNITIPQVAWATVPQSNGSALGATLVLPLLQNGSMLIQCTIAARMAPSTLQGTRNTPLIVTGADHSSIYDNNNTLPRISINPAWAAFLNPTIPSDNSTAFQYMMKAAGLWDNGTTINPADVEYVIESLLSLTVVNGLARRDFGTGFSGTLLGNTDGLDLVTDHDLNNEASYGLGCDDWCKQFLPSGGYAMGYGGNAFNISNSEKALSTKFTMQATAQGLAYSARGSAAKFAIFALLLYAVIAASHFMYTVWNKESSSSWDSISELVALAMRSDQSESFVNTGAGIDSSAIFKKLARVIDKDDRLQLAVGGPTGPPNMVEPNKYYG</sequence>
<organism evidence="2 3">
    <name type="scientific">Lepraria neglecta</name>
    <dbReference type="NCBI Taxonomy" id="209136"/>
    <lineage>
        <taxon>Eukaryota</taxon>
        <taxon>Fungi</taxon>
        <taxon>Dikarya</taxon>
        <taxon>Ascomycota</taxon>
        <taxon>Pezizomycotina</taxon>
        <taxon>Lecanoromycetes</taxon>
        <taxon>OSLEUM clade</taxon>
        <taxon>Lecanoromycetidae</taxon>
        <taxon>Lecanorales</taxon>
        <taxon>Lecanorineae</taxon>
        <taxon>Stereocaulaceae</taxon>
        <taxon>Lepraria</taxon>
    </lineage>
</organism>